<accession>A0A4P9YDX2</accession>
<evidence type="ECO:0000313" key="2">
    <source>
        <dbReference type="Proteomes" id="UP000281549"/>
    </source>
</evidence>
<protein>
    <submittedName>
        <fullName evidence="1">Uncharacterized protein</fullName>
    </submittedName>
</protein>
<name>A0A4P9YDX2_ROZAC</name>
<gene>
    <name evidence="1" type="ORF">ROZALSC1DRAFT_25322</name>
</gene>
<proteinExistence type="predicted"/>
<evidence type="ECO:0000313" key="1">
    <source>
        <dbReference type="EMBL" id="RKP16400.1"/>
    </source>
</evidence>
<organism evidence="1 2">
    <name type="scientific">Rozella allomycis (strain CSF55)</name>
    <dbReference type="NCBI Taxonomy" id="988480"/>
    <lineage>
        <taxon>Eukaryota</taxon>
        <taxon>Fungi</taxon>
        <taxon>Fungi incertae sedis</taxon>
        <taxon>Cryptomycota</taxon>
        <taxon>Cryptomycota incertae sedis</taxon>
        <taxon>Rozella</taxon>
    </lineage>
</organism>
<feature type="non-terminal residue" evidence="1">
    <location>
        <position position="1"/>
    </location>
</feature>
<reference evidence="2" key="1">
    <citation type="journal article" date="2018" name="Nat. Microbiol.">
        <title>Leveraging single-cell genomics to expand the fungal tree of life.</title>
        <authorList>
            <person name="Ahrendt S.R."/>
            <person name="Quandt C.A."/>
            <person name="Ciobanu D."/>
            <person name="Clum A."/>
            <person name="Salamov A."/>
            <person name="Andreopoulos B."/>
            <person name="Cheng J.F."/>
            <person name="Woyke T."/>
            <person name="Pelin A."/>
            <person name="Henrissat B."/>
            <person name="Reynolds N.K."/>
            <person name="Benny G.L."/>
            <person name="Smith M.E."/>
            <person name="James T.Y."/>
            <person name="Grigoriev I.V."/>
        </authorList>
    </citation>
    <scope>NUCLEOTIDE SEQUENCE [LARGE SCALE GENOMIC DNA]</scope>
    <source>
        <strain evidence="2">CSF55</strain>
    </source>
</reference>
<dbReference type="AlphaFoldDB" id="A0A4P9YDX2"/>
<sequence>YLLSKQPKNQLEEKNILESLLLFPSIEFPPERILDQTISCKNNHIKYLNLLVLSKTNLSTLNSSYIEKLSKFLYGLSDPTVNYYLRLGCSRVVESLMPIFTAFKNDYFITALCRLLMDDDESIRHSINYSCQSILPHPSDTLVALKYFASMIGNKSLLKSTSNSDCGANGLFKKEQDNQFIDNILLNSLIN</sequence>
<dbReference type="EMBL" id="ML006589">
    <property type="protein sequence ID" value="RKP16400.1"/>
    <property type="molecule type" value="Genomic_DNA"/>
</dbReference>
<dbReference type="Proteomes" id="UP000281549">
    <property type="component" value="Unassembled WGS sequence"/>
</dbReference>